<evidence type="ECO:0000313" key="3">
    <source>
        <dbReference type="Proteomes" id="UP001175271"/>
    </source>
</evidence>
<protein>
    <submittedName>
        <fullName evidence="2">Uncharacterized protein</fullName>
    </submittedName>
</protein>
<evidence type="ECO:0000313" key="2">
    <source>
        <dbReference type="EMBL" id="KAK0423227.1"/>
    </source>
</evidence>
<dbReference type="EMBL" id="JAUCMV010000001">
    <property type="protein sequence ID" value="KAK0423227.1"/>
    <property type="molecule type" value="Genomic_DNA"/>
</dbReference>
<accession>A0AA39M6Y0</accession>
<keyword evidence="3" id="KW-1185">Reference proteome</keyword>
<dbReference type="Proteomes" id="UP001175271">
    <property type="component" value="Unassembled WGS sequence"/>
</dbReference>
<dbReference type="AlphaFoldDB" id="A0AA39M6Y0"/>
<reference evidence="2" key="1">
    <citation type="submission" date="2023-06" db="EMBL/GenBank/DDBJ databases">
        <title>Genomic analysis of the entomopathogenic nematode Steinernema hermaphroditum.</title>
        <authorList>
            <person name="Schwarz E.M."/>
            <person name="Heppert J.K."/>
            <person name="Baniya A."/>
            <person name="Schwartz H.T."/>
            <person name="Tan C.-H."/>
            <person name="Antoshechkin I."/>
            <person name="Sternberg P.W."/>
            <person name="Goodrich-Blair H."/>
            <person name="Dillman A.R."/>
        </authorList>
    </citation>
    <scope>NUCLEOTIDE SEQUENCE</scope>
    <source>
        <strain evidence="2">PS9179</strain>
        <tissue evidence="2">Whole animal</tissue>
    </source>
</reference>
<sequence length="138" mass="15681">MSSTGFFLLTIISVMLRNVHGVKYSLVPYIVFHEKGDFEYMGFVKTRADCALHAYRMNKIVYAIHEGQTCSVINEIIGIRKDNEKKNGDAYLLDLREYSPCNKSSNMDLTSLLSAKCGQKAVMCKQLEDLLKLYKKIG</sequence>
<feature type="signal peptide" evidence="1">
    <location>
        <begin position="1"/>
        <end position="21"/>
    </location>
</feature>
<keyword evidence="1" id="KW-0732">Signal</keyword>
<organism evidence="2 3">
    <name type="scientific">Steinernema hermaphroditum</name>
    <dbReference type="NCBI Taxonomy" id="289476"/>
    <lineage>
        <taxon>Eukaryota</taxon>
        <taxon>Metazoa</taxon>
        <taxon>Ecdysozoa</taxon>
        <taxon>Nematoda</taxon>
        <taxon>Chromadorea</taxon>
        <taxon>Rhabditida</taxon>
        <taxon>Tylenchina</taxon>
        <taxon>Panagrolaimomorpha</taxon>
        <taxon>Strongyloidoidea</taxon>
        <taxon>Steinernematidae</taxon>
        <taxon>Steinernema</taxon>
    </lineage>
</organism>
<comment type="caution">
    <text evidence="2">The sequence shown here is derived from an EMBL/GenBank/DDBJ whole genome shotgun (WGS) entry which is preliminary data.</text>
</comment>
<gene>
    <name evidence="2" type="ORF">QR680_008036</name>
</gene>
<evidence type="ECO:0000256" key="1">
    <source>
        <dbReference type="SAM" id="SignalP"/>
    </source>
</evidence>
<feature type="chain" id="PRO_5041410786" evidence="1">
    <location>
        <begin position="22"/>
        <end position="138"/>
    </location>
</feature>
<name>A0AA39M6Y0_9BILA</name>
<proteinExistence type="predicted"/>